<reference evidence="1 2" key="1">
    <citation type="submission" date="2014-03" db="EMBL/GenBank/DDBJ databases">
        <title>Complete genome sequence of Pseudomonas stutzeri 19SMN4.</title>
        <authorList>
            <person name="Brunet-Galmes I."/>
            <person name="Nogales B."/>
            <person name="Busquets A."/>
            <person name="Pena A."/>
            <person name="Gomila M."/>
            <person name="Garcia-Valdes E."/>
            <person name="Lalucat J."/>
            <person name="Bennasar A."/>
            <person name="Bosch R."/>
        </authorList>
    </citation>
    <scope>NUCLEOTIDE SEQUENCE [LARGE SCALE GENOMIC DNA]</scope>
    <source>
        <strain evidence="1 2">19SMN4</strain>
    </source>
</reference>
<dbReference type="EMBL" id="CP007509">
    <property type="protein sequence ID" value="AHY45094.1"/>
    <property type="molecule type" value="Genomic_DNA"/>
</dbReference>
<sequence length="68" mass="8301">MIKDLELNSIADIDDRVQFTAREIQKLQRRAFRMARRQRKFGSKERYEAYLTELENRIERGFSDIFMV</sequence>
<evidence type="ECO:0000313" key="2">
    <source>
        <dbReference type="Proteomes" id="UP000025238"/>
    </source>
</evidence>
<name>A0A023WZ75_STUST</name>
<protein>
    <submittedName>
        <fullName evidence="1">Uncharacterized protein</fullName>
    </submittedName>
</protein>
<dbReference type="Proteomes" id="UP000025238">
    <property type="component" value="Chromosome"/>
</dbReference>
<accession>A0A023WZ75</accession>
<dbReference type="AlphaFoldDB" id="A0A023WZ75"/>
<dbReference type="KEGG" id="pstu:UIB01_09840"/>
<dbReference type="PATRIC" id="fig|316.97.peg.1970"/>
<proteinExistence type="predicted"/>
<gene>
    <name evidence="1" type="ORF">UIB01_09840</name>
</gene>
<organism evidence="1 2">
    <name type="scientific">Stutzerimonas stutzeri</name>
    <name type="common">Pseudomonas stutzeri</name>
    <dbReference type="NCBI Taxonomy" id="316"/>
    <lineage>
        <taxon>Bacteria</taxon>
        <taxon>Pseudomonadati</taxon>
        <taxon>Pseudomonadota</taxon>
        <taxon>Gammaproteobacteria</taxon>
        <taxon>Pseudomonadales</taxon>
        <taxon>Pseudomonadaceae</taxon>
        <taxon>Stutzerimonas</taxon>
    </lineage>
</organism>
<evidence type="ECO:0000313" key="1">
    <source>
        <dbReference type="EMBL" id="AHY45094.1"/>
    </source>
</evidence>